<keyword evidence="2" id="KW-1185">Reference proteome</keyword>
<accession>A0ACB8SLJ5</accession>
<feature type="non-terminal residue" evidence="1">
    <location>
        <position position="1"/>
    </location>
</feature>
<comment type="caution">
    <text evidence="1">The sequence shown here is derived from an EMBL/GenBank/DDBJ whole genome shotgun (WGS) entry which is preliminary data.</text>
</comment>
<proteinExistence type="predicted"/>
<sequence>NAAFQEYEHWIFNLLNRVDSIPIYGNPSGKAAKLNLTHAIESEWVRLEGMKRQKWEQQYEEKRTMATRRFIYHDFKRWVGELYCRHGLEALLDRSPTLSGGVDRVDDIWDTDEFQQFRGPDGKPFLLGGDEGRLIFSLCMDGFNPYRNKQSGKKVTVGAMYMVCLNLPSALRYRVENMFLVGIIP</sequence>
<name>A0ACB8SLJ5_9AGAM</name>
<dbReference type="EMBL" id="MU277254">
    <property type="protein sequence ID" value="KAI0056965.1"/>
    <property type="molecule type" value="Genomic_DNA"/>
</dbReference>
<gene>
    <name evidence="1" type="ORF">BV25DRAFT_1779331</name>
</gene>
<organism evidence="1 2">
    <name type="scientific">Artomyces pyxidatus</name>
    <dbReference type="NCBI Taxonomy" id="48021"/>
    <lineage>
        <taxon>Eukaryota</taxon>
        <taxon>Fungi</taxon>
        <taxon>Dikarya</taxon>
        <taxon>Basidiomycota</taxon>
        <taxon>Agaricomycotina</taxon>
        <taxon>Agaricomycetes</taxon>
        <taxon>Russulales</taxon>
        <taxon>Auriscalpiaceae</taxon>
        <taxon>Artomyces</taxon>
    </lineage>
</organism>
<reference evidence="1" key="1">
    <citation type="submission" date="2021-03" db="EMBL/GenBank/DDBJ databases">
        <authorList>
            <consortium name="DOE Joint Genome Institute"/>
            <person name="Ahrendt S."/>
            <person name="Looney B.P."/>
            <person name="Miyauchi S."/>
            <person name="Morin E."/>
            <person name="Drula E."/>
            <person name="Courty P.E."/>
            <person name="Chicoki N."/>
            <person name="Fauchery L."/>
            <person name="Kohler A."/>
            <person name="Kuo A."/>
            <person name="Labutti K."/>
            <person name="Pangilinan J."/>
            <person name="Lipzen A."/>
            <person name="Riley R."/>
            <person name="Andreopoulos W."/>
            <person name="He G."/>
            <person name="Johnson J."/>
            <person name="Barry K.W."/>
            <person name="Grigoriev I.V."/>
            <person name="Nagy L."/>
            <person name="Hibbett D."/>
            <person name="Henrissat B."/>
            <person name="Matheny P.B."/>
            <person name="Labbe J."/>
            <person name="Martin F."/>
        </authorList>
    </citation>
    <scope>NUCLEOTIDE SEQUENCE</scope>
    <source>
        <strain evidence="1">HHB10654</strain>
    </source>
</reference>
<evidence type="ECO:0000313" key="1">
    <source>
        <dbReference type="EMBL" id="KAI0056965.1"/>
    </source>
</evidence>
<feature type="non-terminal residue" evidence="1">
    <location>
        <position position="185"/>
    </location>
</feature>
<protein>
    <submittedName>
        <fullName evidence="1">Uncharacterized protein</fullName>
    </submittedName>
</protein>
<dbReference type="Proteomes" id="UP000814140">
    <property type="component" value="Unassembled WGS sequence"/>
</dbReference>
<evidence type="ECO:0000313" key="2">
    <source>
        <dbReference type="Proteomes" id="UP000814140"/>
    </source>
</evidence>
<reference evidence="1" key="2">
    <citation type="journal article" date="2022" name="New Phytol.">
        <title>Evolutionary transition to the ectomycorrhizal habit in the genomes of a hyperdiverse lineage of mushroom-forming fungi.</title>
        <authorList>
            <person name="Looney B."/>
            <person name="Miyauchi S."/>
            <person name="Morin E."/>
            <person name="Drula E."/>
            <person name="Courty P.E."/>
            <person name="Kohler A."/>
            <person name="Kuo A."/>
            <person name="LaButti K."/>
            <person name="Pangilinan J."/>
            <person name="Lipzen A."/>
            <person name="Riley R."/>
            <person name="Andreopoulos W."/>
            <person name="He G."/>
            <person name="Johnson J."/>
            <person name="Nolan M."/>
            <person name="Tritt A."/>
            <person name="Barry K.W."/>
            <person name="Grigoriev I.V."/>
            <person name="Nagy L.G."/>
            <person name="Hibbett D."/>
            <person name="Henrissat B."/>
            <person name="Matheny P.B."/>
            <person name="Labbe J."/>
            <person name="Martin F.M."/>
        </authorList>
    </citation>
    <scope>NUCLEOTIDE SEQUENCE</scope>
    <source>
        <strain evidence="1">HHB10654</strain>
    </source>
</reference>